<evidence type="ECO:0000256" key="8">
    <source>
        <dbReference type="ARBA" id="ARBA00048679"/>
    </source>
</evidence>
<sequence>MTTSDPENTDNNQTSPKSDLPMPEAVIPDDRYGVVSVLGKGSFAETFLADDKQRGIQVAIKVFHPARIESWKSYELFEREVAILKSLNHPGIPKIYDYFEASAPTRSAYLVMEFIEGETLSQMIARKYVLDPQQSIDLFNRLLDILEYLHSRVPPVLHRDIKPANIIIRSSGLPALIDFGSVRVVFQTPDEKGSTIIGTHGYMPYEQYLGQASPSSDLYALAATFLEVLTGRPPADFLTGQGTIDVPDGLTCGAHFVAILKKMLAHAMDARFQSVSEVKKNLFAPLLNAGRVSTVPALIAENRLSIPAGPREIKGRLEPYYKKFVPAFTKYMSVGPDGDIPDKVEGGQRALVALGTIMSLGILPVAHWFSYRSLKRKYSQFFKEGSLTIGSVIKTAYGRSSETGGRAYHVLYSYEAQGKHFRGSNNLRPQMAQFWKEGTPVYILFLPQNPEQSVIIGEVTSEVSPETNPDNQNQT</sequence>
<dbReference type="Proteomes" id="UP001594351">
    <property type="component" value="Unassembled WGS sequence"/>
</dbReference>
<feature type="domain" description="Protein kinase" evidence="11">
    <location>
        <begin position="32"/>
        <end position="287"/>
    </location>
</feature>
<dbReference type="EC" id="2.7.11.1" evidence="1"/>
<dbReference type="SUPFAM" id="SSF56112">
    <property type="entry name" value="Protein kinase-like (PK-like)"/>
    <property type="match status" value="1"/>
</dbReference>
<dbReference type="Pfam" id="PF00069">
    <property type="entry name" value="Pkinase"/>
    <property type="match status" value="1"/>
</dbReference>
<keyword evidence="5 12" id="KW-0418">Kinase</keyword>
<feature type="compositionally biased region" description="Polar residues" evidence="10">
    <location>
        <begin position="1"/>
        <end position="17"/>
    </location>
</feature>
<dbReference type="Pfam" id="PF12158">
    <property type="entry name" value="DUF3592"/>
    <property type="match status" value="1"/>
</dbReference>
<comment type="catalytic activity">
    <reaction evidence="8">
        <text>L-seryl-[protein] + ATP = O-phospho-L-seryl-[protein] + ADP + H(+)</text>
        <dbReference type="Rhea" id="RHEA:17989"/>
        <dbReference type="Rhea" id="RHEA-COMP:9863"/>
        <dbReference type="Rhea" id="RHEA-COMP:11604"/>
        <dbReference type="ChEBI" id="CHEBI:15378"/>
        <dbReference type="ChEBI" id="CHEBI:29999"/>
        <dbReference type="ChEBI" id="CHEBI:30616"/>
        <dbReference type="ChEBI" id="CHEBI:83421"/>
        <dbReference type="ChEBI" id="CHEBI:456216"/>
        <dbReference type="EC" id="2.7.11.1"/>
    </reaction>
</comment>
<dbReference type="SMART" id="SM00220">
    <property type="entry name" value="S_TKc"/>
    <property type="match status" value="1"/>
</dbReference>
<keyword evidence="4 9" id="KW-0547">Nucleotide-binding</keyword>
<evidence type="ECO:0000259" key="11">
    <source>
        <dbReference type="PROSITE" id="PS50011"/>
    </source>
</evidence>
<keyword evidence="3" id="KW-0808">Transferase</keyword>
<dbReference type="EMBL" id="JBHPBY010000397">
    <property type="protein sequence ID" value="MFC1852967.1"/>
    <property type="molecule type" value="Genomic_DNA"/>
</dbReference>
<evidence type="ECO:0000256" key="10">
    <source>
        <dbReference type="SAM" id="MobiDB-lite"/>
    </source>
</evidence>
<name>A0ABV6Z3E7_UNCC1</name>
<dbReference type="InterPro" id="IPR021994">
    <property type="entry name" value="DUF3592"/>
</dbReference>
<dbReference type="InterPro" id="IPR011009">
    <property type="entry name" value="Kinase-like_dom_sf"/>
</dbReference>
<evidence type="ECO:0000256" key="9">
    <source>
        <dbReference type="PROSITE-ProRule" id="PRU10141"/>
    </source>
</evidence>
<evidence type="ECO:0000256" key="2">
    <source>
        <dbReference type="ARBA" id="ARBA00022527"/>
    </source>
</evidence>
<evidence type="ECO:0000256" key="5">
    <source>
        <dbReference type="ARBA" id="ARBA00022777"/>
    </source>
</evidence>
<dbReference type="GO" id="GO:0004674">
    <property type="term" value="F:protein serine/threonine kinase activity"/>
    <property type="evidence" value="ECO:0007669"/>
    <property type="project" value="UniProtKB-KW"/>
</dbReference>
<dbReference type="CDD" id="cd14014">
    <property type="entry name" value="STKc_PknB_like"/>
    <property type="match status" value="1"/>
</dbReference>
<feature type="binding site" evidence="9">
    <location>
        <position position="61"/>
    </location>
    <ligand>
        <name>ATP</name>
        <dbReference type="ChEBI" id="CHEBI:30616"/>
    </ligand>
</feature>
<reference evidence="12 13" key="1">
    <citation type="submission" date="2024-09" db="EMBL/GenBank/DDBJ databases">
        <title>Laminarin stimulates single cell rates of sulfate reduction while oxygen inhibits transcriptomic activity in coastal marine sediment.</title>
        <authorList>
            <person name="Lindsay M."/>
            <person name="Orcutt B."/>
            <person name="Emerson D."/>
            <person name="Stepanauskas R."/>
            <person name="D'Angelo T."/>
        </authorList>
    </citation>
    <scope>NUCLEOTIDE SEQUENCE [LARGE SCALE GENOMIC DNA]</scope>
    <source>
        <strain evidence="12">SAG AM-311-K15</strain>
    </source>
</reference>
<dbReference type="InterPro" id="IPR017441">
    <property type="entry name" value="Protein_kinase_ATP_BS"/>
</dbReference>
<keyword evidence="6 9" id="KW-0067">ATP-binding</keyword>
<evidence type="ECO:0000256" key="6">
    <source>
        <dbReference type="ARBA" id="ARBA00022840"/>
    </source>
</evidence>
<comment type="catalytic activity">
    <reaction evidence="7">
        <text>L-threonyl-[protein] + ATP = O-phospho-L-threonyl-[protein] + ADP + H(+)</text>
        <dbReference type="Rhea" id="RHEA:46608"/>
        <dbReference type="Rhea" id="RHEA-COMP:11060"/>
        <dbReference type="Rhea" id="RHEA-COMP:11605"/>
        <dbReference type="ChEBI" id="CHEBI:15378"/>
        <dbReference type="ChEBI" id="CHEBI:30013"/>
        <dbReference type="ChEBI" id="CHEBI:30616"/>
        <dbReference type="ChEBI" id="CHEBI:61977"/>
        <dbReference type="ChEBI" id="CHEBI:456216"/>
        <dbReference type="EC" id="2.7.11.1"/>
    </reaction>
</comment>
<evidence type="ECO:0000313" key="13">
    <source>
        <dbReference type="Proteomes" id="UP001594351"/>
    </source>
</evidence>
<dbReference type="PROSITE" id="PS00107">
    <property type="entry name" value="PROTEIN_KINASE_ATP"/>
    <property type="match status" value="1"/>
</dbReference>
<feature type="region of interest" description="Disordered" evidence="10">
    <location>
        <begin position="1"/>
        <end position="24"/>
    </location>
</feature>
<gene>
    <name evidence="12" type="ORF">ACFL27_22440</name>
</gene>
<evidence type="ECO:0000313" key="12">
    <source>
        <dbReference type="EMBL" id="MFC1852967.1"/>
    </source>
</evidence>
<organism evidence="12 13">
    <name type="scientific">candidate division CSSED10-310 bacterium</name>
    <dbReference type="NCBI Taxonomy" id="2855610"/>
    <lineage>
        <taxon>Bacteria</taxon>
        <taxon>Bacteria division CSSED10-310</taxon>
    </lineage>
</organism>
<evidence type="ECO:0000256" key="4">
    <source>
        <dbReference type="ARBA" id="ARBA00022741"/>
    </source>
</evidence>
<comment type="caution">
    <text evidence="12">The sequence shown here is derived from an EMBL/GenBank/DDBJ whole genome shotgun (WGS) entry which is preliminary data.</text>
</comment>
<dbReference type="PANTHER" id="PTHR24363">
    <property type="entry name" value="SERINE/THREONINE PROTEIN KINASE"/>
    <property type="match status" value="1"/>
</dbReference>
<dbReference type="Gene3D" id="1.10.510.10">
    <property type="entry name" value="Transferase(Phosphotransferase) domain 1"/>
    <property type="match status" value="1"/>
</dbReference>
<dbReference type="InterPro" id="IPR000719">
    <property type="entry name" value="Prot_kinase_dom"/>
</dbReference>
<keyword evidence="2 12" id="KW-0723">Serine/threonine-protein kinase</keyword>
<evidence type="ECO:0000256" key="7">
    <source>
        <dbReference type="ARBA" id="ARBA00047899"/>
    </source>
</evidence>
<keyword evidence="13" id="KW-1185">Reference proteome</keyword>
<accession>A0ABV6Z3E7</accession>
<dbReference type="PROSITE" id="PS00108">
    <property type="entry name" value="PROTEIN_KINASE_ST"/>
    <property type="match status" value="1"/>
</dbReference>
<proteinExistence type="predicted"/>
<dbReference type="PROSITE" id="PS50011">
    <property type="entry name" value="PROTEIN_KINASE_DOM"/>
    <property type="match status" value="1"/>
</dbReference>
<dbReference type="InterPro" id="IPR008271">
    <property type="entry name" value="Ser/Thr_kinase_AS"/>
</dbReference>
<dbReference type="PANTHER" id="PTHR24363:SF0">
    <property type="entry name" value="SERINE_THREONINE KINASE LIKE DOMAIN CONTAINING 1"/>
    <property type="match status" value="1"/>
</dbReference>
<evidence type="ECO:0000256" key="1">
    <source>
        <dbReference type="ARBA" id="ARBA00012513"/>
    </source>
</evidence>
<protein>
    <recommendedName>
        <fullName evidence="1">non-specific serine/threonine protein kinase</fullName>
        <ecNumber evidence="1">2.7.11.1</ecNumber>
    </recommendedName>
</protein>
<evidence type="ECO:0000256" key="3">
    <source>
        <dbReference type="ARBA" id="ARBA00022679"/>
    </source>
</evidence>